<evidence type="ECO:0000259" key="2">
    <source>
        <dbReference type="Pfam" id="PF25484"/>
    </source>
</evidence>
<dbReference type="STRING" id="1163406.A0A0L0MZF7"/>
<dbReference type="OrthoDB" id="3518533at2759"/>
<evidence type="ECO:0000256" key="1">
    <source>
        <dbReference type="SAM" id="SignalP"/>
    </source>
</evidence>
<reference evidence="3 4" key="1">
    <citation type="journal article" date="2015" name="BMC Genomics">
        <title>The genome of the truffle-parasite Tolypocladium ophioglossoides and the evolution of antifungal peptaibiotics.</title>
        <authorList>
            <person name="Quandt C.A."/>
            <person name="Bushley K.E."/>
            <person name="Spatafora J.W."/>
        </authorList>
    </citation>
    <scope>NUCLEOTIDE SEQUENCE [LARGE SCALE GENOMIC DNA]</scope>
    <source>
        <strain evidence="3 4">CBS 100239</strain>
    </source>
</reference>
<comment type="caution">
    <text evidence="3">The sequence shown here is derived from an EMBL/GenBank/DDBJ whole genome shotgun (WGS) entry which is preliminary data.</text>
</comment>
<evidence type="ECO:0000313" key="3">
    <source>
        <dbReference type="EMBL" id="KND87161.1"/>
    </source>
</evidence>
<dbReference type="InterPro" id="IPR057229">
    <property type="entry name" value="DUF7907"/>
</dbReference>
<dbReference type="Proteomes" id="UP000036947">
    <property type="component" value="Unassembled WGS sequence"/>
</dbReference>
<dbReference type="EMBL" id="LFRF01000041">
    <property type="protein sequence ID" value="KND87161.1"/>
    <property type="molecule type" value="Genomic_DNA"/>
</dbReference>
<accession>A0A0L0MZF7</accession>
<dbReference type="AlphaFoldDB" id="A0A0L0MZF7"/>
<dbReference type="Pfam" id="PF25484">
    <property type="entry name" value="DUF7907"/>
    <property type="match status" value="1"/>
</dbReference>
<protein>
    <recommendedName>
        <fullName evidence="2">DUF7907 domain-containing protein</fullName>
    </recommendedName>
</protein>
<keyword evidence="4" id="KW-1185">Reference proteome</keyword>
<proteinExistence type="predicted"/>
<gene>
    <name evidence="3" type="ORF">TOPH_08207</name>
</gene>
<organism evidence="3 4">
    <name type="scientific">Tolypocladium ophioglossoides (strain CBS 100239)</name>
    <name type="common">Snaketongue truffleclub</name>
    <name type="synonym">Elaphocordyceps ophioglossoides</name>
    <dbReference type="NCBI Taxonomy" id="1163406"/>
    <lineage>
        <taxon>Eukaryota</taxon>
        <taxon>Fungi</taxon>
        <taxon>Dikarya</taxon>
        <taxon>Ascomycota</taxon>
        <taxon>Pezizomycotina</taxon>
        <taxon>Sordariomycetes</taxon>
        <taxon>Hypocreomycetidae</taxon>
        <taxon>Hypocreales</taxon>
        <taxon>Ophiocordycipitaceae</taxon>
        <taxon>Tolypocladium</taxon>
    </lineage>
</organism>
<evidence type="ECO:0000313" key="4">
    <source>
        <dbReference type="Proteomes" id="UP000036947"/>
    </source>
</evidence>
<feature type="domain" description="DUF7907" evidence="2">
    <location>
        <begin position="37"/>
        <end position="205"/>
    </location>
</feature>
<name>A0A0L0MZF7_TOLOC</name>
<keyword evidence="1" id="KW-0732">Signal</keyword>
<feature type="chain" id="PRO_5005544689" description="DUF7907 domain-containing protein" evidence="1">
    <location>
        <begin position="17"/>
        <end position="241"/>
    </location>
</feature>
<feature type="signal peptide" evidence="1">
    <location>
        <begin position="1"/>
        <end position="16"/>
    </location>
</feature>
<sequence>MIPIAFTLSLLGIAAASPLVGRQSSDHGPRFPQQSTSKGFYLVVNVTDPSRDFTPSIQNNYINSIHVGAGLALVGAGSAANNPRVFYQNGTASEVHYRQGTVISDGGLPPAPYGVSLPAGEGSGEVSTVHLNGGPGTKGIGLTRVPEPYAFLYPETYAVCNESVAYYRGKHFLILKHIKTTPRPDGTVEHNVPKECAPVRLFPECTELNKLPSGAISSHEFAQESGCYNNVSSIDWKTYIF</sequence>